<evidence type="ECO:0000313" key="4">
    <source>
        <dbReference type="EMBL" id="SDY14415.1"/>
    </source>
</evidence>
<dbReference type="EMBL" id="FNPB01000007">
    <property type="protein sequence ID" value="SDY14415.1"/>
    <property type="molecule type" value="Genomic_DNA"/>
</dbReference>
<evidence type="ECO:0000313" key="5">
    <source>
        <dbReference type="Proteomes" id="UP000199170"/>
    </source>
</evidence>
<dbReference type="AlphaFoldDB" id="A0A1H3HGR4"/>
<protein>
    <submittedName>
        <fullName evidence="4">Membrane protease YdiL, CAAX protease family</fullName>
    </submittedName>
</protein>
<dbReference type="InterPro" id="IPR042150">
    <property type="entry name" value="MmRce1-like"/>
</dbReference>
<dbReference type="Proteomes" id="UP000199170">
    <property type="component" value="Unassembled WGS sequence"/>
</dbReference>
<evidence type="ECO:0000256" key="2">
    <source>
        <dbReference type="SAM" id="Phobius"/>
    </source>
</evidence>
<dbReference type="Pfam" id="PF02517">
    <property type="entry name" value="Rce1-like"/>
    <property type="match status" value="1"/>
</dbReference>
<feature type="transmembrane region" description="Helical" evidence="2">
    <location>
        <begin position="251"/>
        <end position="270"/>
    </location>
</feature>
<dbReference type="PANTHER" id="PTHR35797:SF1">
    <property type="entry name" value="PROTEASE"/>
    <property type="match status" value="1"/>
</dbReference>
<reference evidence="5" key="1">
    <citation type="submission" date="2016-10" db="EMBL/GenBank/DDBJ databases">
        <authorList>
            <person name="Varghese N."/>
            <person name="Submissions S."/>
        </authorList>
    </citation>
    <scope>NUCLEOTIDE SEQUENCE [LARGE SCALE GENOMIC DNA]</scope>
    <source>
        <strain evidence="5">CGMCC 1.10118</strain>
    </source>
</reference>
<keyword evidence="5" id="KW-1185">Reference proteome</keyword>
<evidence type="ECO:0000256" key="1">
    <source>
        <dbReference type="SAM" id="MobiDB-lite"/>
    </source>
</evidence>
<sequence length="312" mass="33018">MGIPPVYPGVMQSNRSLLARLSNEHPVVMFSALAIGLSWTVWMSTFSITTPRSGLGILGIALGAFGPGAAGAVVTRLRGESVRAWLVTTFEWRRPLRWYGVAIAVPVVGALGVAVVVFSLVGLPDSGSLGQLAPWLLFNLVLATLFTGGNEEFGWRGFALPHLQRRFSALTASVLVGGVWALWHVPMFVYGVYQLSPLLYAVSVVSFAVILTWYYNASDGSVLGAVLLHGTINAAVNVPGRAVGGAAAVPVPYAAILVGVFGILAILFVIRYGPETLSHREAVRPRWTATRSADGPAPGNASNGRRATEPSD</sequence>
<keyword evidence="4" id="KW-0645">Protease</keyword>
<feature type="transmembrane region" description="Helical" evidence="2">
    <location>
        <begin position="167"/>
        <end position="185"/>
    </location>
</feature>
<feature type="transmembrane region" description="Helical" evidence="2">
    <location>
        <begin position="27"/>
        <end position="48"/>
    </location>
</feature>
<feature type="transmembrane region" description="Helical" evidence="2">
    <location>
        <begin position="98"/>
        <end position="123"/>
    </location>
</feature>
<dbReference type="GO" id="GO:0004175">
    <property type="term" value="F:endopeptidase activity"/>
    <property type="evidence" value="ECO:0007669"/>
    <property type="project" value="UniProtKB-ARBA"/>
</dbReference>
<dbReference type="STRING" id="660517.SAMN04487946_10758"/>
<keyword evidence="4" id="KW-0378">Hydrolase</keyword>
<feature type="transmembrane region" description="Helical" evidence="2">
    <location>
        <begin position="197"/>
        <end position="215"/>
    </location>
</feature>
<proteinExistence type="predicted"/>
<feature type="region of interest" description="Disordered" evidence="1">
    <location>
        <begin position="287"/>
        <end position="312"/>
    </location>
</feature>
<feature type="domain" description="CAAX prenyl protease 2/Lysostaphin resistance protein A-like" evidence="3">
    <location>
        <begin position="134"/>
        <end position="234"/>
    </location>
</feature>
<dbReference type="PANTHER" id="PTHR35797">
    <property type="entry name" value="PROTEASE-RELATED"/>
    <property type="match status" value="1"/>
</dbReference>
<accession>A0A1H3HGR4</accession>
<dbReference type="InterPro" id="IPR003675">
    <property type="entry name" value="Rce1/LyrA-like_dom"/>
</dbReference>
<feature type="transmembrane region" description="Helical" evidence="2">
    <location>
        <begin position="222"/>
        <end position="239"/>
    </location>
</feature>
<dbReference type="GO" id="GO:0006508">
    <property type="term" value="P:proteolysis"/>
    <property type="evidence" value="ECO:0007669"/>
    <property type="project" value="UniProtKB-KW"/>
</dbReference>
<feature type="transmembrane region" description="Helical" evidence="2">
    <location>
        <begin position="129"/>
        <end position="146"/>
    </location>
</feature>
<evidence type="ECO:0000259" key="3">
    <source>
        <dbReference type="Pfam" id="PF02517"/>
    </source>
</evidence>
<keyword evidence="2" id="KW-0812">Transmembrane</keyword>
<dbReference type="GO" id="GO:0080120">
    <property type="term" value="P:CAAX-box protein maturation"/>
    <property type="evidence" value="ECO:0007669"/>
    <property type="project" value="UniProtKB-ARBA"/>
</dbReference>
<keyword evidence="2" id="KW-0472">Membrane</keyword>
<feature type="transmembrane region" description="Helical" evidence="2">
    <location>
        <begin position="54"/>
        <end position="77"/>
    </location>
</feature>
<organism evidence="4 5">
    <name type="scientific">Halobellus clavatus</name>
    <dbReference type="NCBI Taxonomy" id="660517"/>
    <lineage>
        <taxon>Archaea</taxon>
        <taxon>Methanobacteriati</taxon>
        <taxon>Methanobacteriota</taxon>
        <taxon>Stenosarchaea group</taxon>
        <taxon>Halobacteria</taxon>
        <taxon>Halobacteriales</taxon>
        <taxon>Haloferacaceae</taxon>
        <taxon>Halobellus</taxon>
    </lineage>
</organism>
<name>A0A1H3HGR4_9EURY</name>
<gene>
    <name evidence="4" type="ORF">SAMN04487946_10758</name>
</gene>
<keyword evidence="2" id="KW-1133">Transmembrane helix</keyword>